<feature type="compositionally biased region" description="Polar residues" evidence="1">
    <location>
        <begin position="146"/>
        <end position="157"/>
    </location>
</feature>
<proteinExistence type="predicted"/>
<organism evidence="2 3">
    <name type="scientific">Acanthosepion pharaonis</name>
    <name type="common">Pharaoh cuttlefish</name>
    <name type="synonym">Sepia pharaonis</name>
    <dbReference type="NCBI Taxonomy" id="158019"/>
    <lineage>
        <taxon>Eukaryota</taxon>
        <taxon>Metazoa</taxon>
        <taxon>Spiralia</taxon>
        <taxon>Lophotrochozoa</taxon>
        <taxon>Mollusca</taxon>
        <taxon>Cephalopoda</taxon>
        <taxon>Coleoidea</taxon>
        <taxon>Decapodiformes</taxon>
        <taxon>Sepiida</taxon>
        <taxon>Sepiina</taxon>
        <taxon>Sepiidae</taxon>
        <taxon>Acanthosepion</taxon>
    </lineage>
</organism>
<reference evidence="2" key="1">
    <citation type="submission" date="2021-01" db="EMBL/GenBank/DDBJ databases">
        <authorList>
            <person name="Li R."/>
            <person name="Bekaert M."/>
        </authorList>
    </citation>
    <scope>NUCLEOTIDE SEQUENCE</scope>
    <source>
        <strain evidence="2">Farmed</strain>
    </source>
</reference>
<feature type="compositionally biased region" description="Low complexity" evidence="1">
    <location>
        <begin position="71"/>
        <end position="86"/>
    </location>
</feature>
<evidence type="ECO:0000256" key="1">
    <source>
        <dbReference type="SAM" id="MobiDB-lite"/>
    </source>
</evidence>
<dbReference type="AlphaFoldDB" id="A0A812E086"/>
<evidence type="ECO:0000313" key="3">
    <source>
        <dbReference type="Proteomes" id="UP000597762"/>
    </source>
</evidence>
<name>A0A812E086_ACAPH</name>
<feature type="compositionally biased region" description="Basic and acidic residues" evidence="1">
    <location>
        <begin position="260"/>
        <end position="275"/>
    </location>
</feature>
<evidence type="ECO:0000313" key="2">
    <source>
        <dbReference type="EMBL" id="CAE1310328.1"/>
    </source>
</evidence>
<feature type="region of interest" description="Disordered" evidence="1">
    <location>
        <begin position="137"/>
        <end position="221"/>
    </location>
</feature>
<dbReference type="OrthoDB" id="6162987at2759"/>
<accession>A0A812E086</accession>
<dbReference type="Proteomes" id="UP000597762">
    <property type="component" value="Unassembled WGS sequence"/>
</dbReference>
<gene>
    <name evidence="2" type="ORF">SPHA_61822</name>
</gene>
<feature type="region of interest" description="Disordered" evidence="1">
    <location>
        <begin position="60"/>
        <end position="86"/>
    </location>
</feature>
<protein>
    <submittedName>
        <fullName evidence="2">Uncharacterized protein</fullName>
    </submittedName>
</protein>
<feature type="region of interest" description="Disordered" evidence="1">
    <location>
        <begin position="238"/>
        <end position="321"/>
    </location>
</feature>
<keyword evidence="3" id="KW-1185">Reference proteome</keyword>
<comment type="caution">
    <text evidence="2">The sequence shown here is derived from an EMBL/GenBank/DDBJ whole genome shotgun (WGS) entry which is preliminary data.</text>
</comment>
<sequence>MENNSYQPTGPPEPEVLWLEQAVEESTIGSVTAGLTQSDSSLSSGNKFYSYGTGQLEYVSPCQPNNGDMTSASSSPLSSPCSDKSPAITLQQSLGVEGNLPPGNLEDGPVKLHEVTPHPDICDNQPSVLCHVKQPVPEESTKPRHTSTVENAGQDPTISRHDNTTNIDNNRNNNPNGLPCNNVTVSSTTNTTTATTSSISSSNSEPQPTGTGGHVRSEQGDTESDVVLVDVEGNYTHQRKNLLDEEDTVPLANANLERVPAQKESPDDKNRRDHPLPTSTTTAATTSASPRHSTSTTSSPKAIPNVISSLPPMASRDTDYL</sequence>
<dbReference type="EMBL" id="CAHIKZ030004391">
    <property type="protein sequence ID" value="CAE1310328.1"/>
    <property type="molecule type" value="Genomic_DNA"/>
</dbReference>
<feature type="compositionally biased region" description="Low complexity" evidence="1">
    <location>
        <begin position="164"/>
        <end position="204"/>
    </location>
</feature>
<feature type="compositionally biased region" description="Low complexity" evidence="1">
    <location>
        <begin position="277"/>
        <end position="300"/>
    </location>
</feature>